<sequence length="70" mass="7371">MVQQGQGLGGGHQRRAAAADGGAAAAPSRDEGQAQTTTSSVTPKLPRQLDSITPRRSLNLEDYKKKRGLI</sequence>
<dbReference type="EMBL" id="VIIS01000584">
    <property type="protein sequence ID" value="KAF0307329.1"/>
    <property type="molecule type" value="Genomic_DNA"/>
</dbReference>
<name>A0A6A4WPW0_AMPAM</name>
<evidence type="ECO:0000256" key="1">
    <source>
        <dbReference type="SAM" id="MobiDB-lite"/>
    </source>
</evidence>
<evidence type="ECO:0000313" key="2">
    <source>
        <dbReference type="EMBL" id="KAF0307329.1"/>
    </source>
</evidence>
<accession>A0A6A4WPW0</accession>
<feature type="compositionally biased region" description="Low complexity" evidence="1">
    <location>
        <begin position="16"/>
        <end position="26"/>
    </location>
</feature>
<comment type="caution">
    <text evidence="2">The sequence shown here is derived from an EMBL/GenBank/DDBJ whole genome shotgun (WGS) entry which is preliminary data.</text>
</comment>
<proteinExistence type="predicted"/>
<dbReference type="AlphaFoldDB" id="A0A6A4WPW0"/>
<reference evidence="2 3" key="1">
    <citation type="submission" date="2019-07" db="EMBL/GenBank/DDBJ databases">
        <title>Draft genome assembly of a fouling barnacle, Amphibalanus amphitrite (Darwin, 1854): The first reference genome for Thecostraca.</title>
        <authorList>
            <person name="Kim W."/>
        </authorList>
    </citation>
    <scope>NUCLEOTIDE SEQUENCE [LARGE SCALE GENOMIC DNA]</scope>
    <source>
        <strain evidence="2">SNU_AA5</strain>
        <tissue evidence="2">Soma without cirri and trophi</tissue>
    </source>
</reference>
<feature type="region of interest" description="Disordered" evidence="1">
    <location>
        <begin position="1"/>
        <end position="70"/>
    </location>
</feature>
<gene>
    <name evidence="2" type="ORF">FJT64_021292</name>
</gene>
<evidence type="ECO:0000313" key="3">
    <source>
        <dbReference type="Proteomes" id="UP000440578"/>
    </source>
</evidence>
<feature type="compositionally biased region" description="Gly residues" evidence="1">
    <location>
        <begin position="1"/>
        <end position="11"/>
    </location>
</feature>
<dbReference type="Proteomes" id="UP000440578">
    <property type="component" value="Unassembled WGS sequence"/>
</dbReference>
<keyword evidence="3" id="KW-1185">Reference proteome</keyword>
<feature type="compositionally biased region" description="Polar residues" evidence="1">
    <location>
        <begin position="33"/>
        <end position="42"/>
    </location>
</feature>
<protein>
    <submittedName>
        <fullName evidence="2">Uncharacterized protein</fullName>
    </submittedName>
</protein>
<organism evidence="2 3">
    <name type="scientific">Amphibalanus amphitrite</name>
    <name type="common">Striped barnacle</name>
    <name type="synonym">Balanus amphitrite</name>
    <dbReference type="NCBI Taxonomy" id="1232801"/>
    <lineage>
        <taxon>Eukaryota</taxon>
        <taxon>Metazoa</taxon>
        <taxon>Ecdysozoa</taxon>
        <taxon>Arthropoda</taxon>
        <taxon>Crustacea</taxon>
        <taxon>Multicrustacea</taxon>
        <taxon>Cirripedia</taxon>
        <taxon>Thoracica</taxon>
        <taxon>Thoracicalcarea</taxon>
        <taxon>Balanomorpha</taxon>
        <taxon>Balanoidea</taxon>
        <taxon>Balanidae</taxon>
        <taxon>Amphibalaninae</taxon>
        <taxon>Amphibalanus</taxon>
    </lineage>
</organism>